<evidence type="ECO:0000256" key="1">
    <source>
        <dbReference type="ARBA" id="ARBA00004123"/>
    </source>
</evidence>
<evidence type="ECO:0000313" key="5">
    <source>
        <dbReference type="EMBL" id="MBW0515392.1"/>
    </source>
</evidence>
<feature type="region of interest" description="Disordered" evidence="4">
    <location>
        <begin position="222"/>
        <end position="253"/>
    </location>
</feature>
<dbReference type="AlphaFoldDB" id="A0A9Q3E870"/>
<keyword evidence="6" id="KW-1185">Reference proteome</keyword>
<dbReference type="Pfam" id="PF08424">
    <property type="entry name" value="NRDE-2"/>
    <property type="match status" value="2"/>
</dbReference>
<gene>
    <name evidence="5" type="ORF">O181_055107</name>
</gene>
<dbReference type="Proteomes" id="UP000765509">
    <property type="component" value="Unassembled WGS sequence"/>
</dbReference>
<reference evidence="5" key="1">
    <citation type="submission" date="2021-03" db="EMBL/GenBank/DDBJ databases">
        <title>Draft genome sequence of rust myrtle Austropuccinia psidii MF-1, a brazilian biotype.</title>
        <authorList>
            <person name="Quecine M.C."/>
            <person name="Pachon D.M.R."/>
            <person name="Bonatelli M.L."/>
            <person name="Correr F.H."/>
            <person name="Franceschini L.M."/>
            <person name="Leite T.F."/>
            <person name="Margarido G.R.A."/>
            <person name="Almeida C.A."/>
            <person name="Ferrarezi J.A."/>
            <person name="Labate C.A."/>
        </authorList>
    </citation>
    <scope>NUCLEOTIDE SEQUENCE</scope>
    <source>
        <strain evidence="5">MF-1</strain>
    </source>
</reference>
<protein>
    <submittedName>
        <fullName evidence="5">Uncharacterized protein</fullName>
    </submittedName>
</protein>
<evidence type="ECO:0000256" key="4">
    <source>
        <dbReference type="SAM" id="MobiDB-lite"/>
    </source>
</evidence>
<evidence type="ECO:0000256" key="2">
    <source>
        <dbReference type="ARBA" id="ARBA00009265"/>
    </source>
</evidence>
<name>A0A9Q3E870_9BASI</name>
<sequence length="647" mass="73183">PPANSNYPDQRQRHPSNKPAVRQLDLINHIVEPVADTSLTPADLFLEYLDEELSNQAGSFAKLNYPAHQKTKTKSQSKKKTTKRKSKEKSSGVTNLKPGFGQKNSSQSHTATSTEPSVCRNSDGKLIFVLDLQEDNFNLHHGRPDQSRVPNYRCATAGRVLGLGPQLRIAFASAYRGDGLQLSQQHCSKGISLSDPAILNILNNKNLKRILALNSLDHQKQQSDFPSSPIIPLVDPTQNSSSRLPPKDHQSDLPPLGISLFDDLDSDDENSIDHVPPEYDGGELFLDHLNRRKGQLEKHVEQVPSDVEAWLELVSLQDEMKELGLVGLRACVTDVDQDAVRRHIRGTSDLKLSYLKQALQVSSNQHNERLLLAYIKTYCDQPDINPAQEWHQILESHPSITALWIAYVNWRQTKAGSFNVLEMVEVYEELIDRLVRRAEDYNASAKGVASCFDKQDTLRERLRLSKLSWKLTFHAQIGELGAKGWANSKLDVELPPLNSNDSMFKDQSLDAWKNRELQFQRPLRTFDSQNDEDPFGCVLFDDLRNLLFLVSSFDSCQALLYSFLSFIGIPIPPPDVDTNVPYFNDSFLLSKLIDYPERQSSFWPQLERKPLIGAYGAPEKLSGIKKPQSIPFRVFPSDLRQFFANQF</sequence>
<dbReference type="GO" id="GO:0031048">
    <property type="term" value="P:regulatory ncRNA-mediated heterochromatin formation"/>
    <property type="evidence" value="ECO:0007669"/>
    <property type="project" value="TreeGrafter"/>
</dbReference>
<dbReference type="GO" id="GO:0071013">
    <property type="term" value="C:catalytic step 2 spliceosome"/>
    <property type="evidence" value="ECO:0007669"/>
    <property type="project" value="TreeGrafter"/>
</dbReference>
<evidence type="ECO:0000256" key="3">
    <source>
        <dbReference type="ARBA" id="ARBA00023242"/>
    </source>
</evidence>
<keyword evidence="3" id="KW-0539">Nucleus</keyword>
<dbReference type="GO" id="GO:1902369">
    <property type="term" value="P:negative regulation of RNA catabolic process"/>
    <property type="evidence" value="ECO:0007669"/>
    <property type="project" value="TreeGrafter"/>
</dbReference>
<feature type="compositionally biased region" description="Basic residues" evidence="4">
    <location>
        <begin position="69"/>
        <end position="87"/>
    </location>
</feature>
<feature type="non-terminal residue" evidence="5">
    <location>
        <position position="1"/>
    </location>
</feature>
<comment type="similarity">
    <text evidence="2">Belongs to the NRDE2 family.</text>
</comment>
<proteinExistence type="inferred from homology"/>
<feature type="region of interest" description="Disordered" evidence="4">
    <location>
        <begin position="60"/>
        <end position="118"/>
    </location>
</feature>
<accession>A0A9Q3E870</accession>
<dbReference type="EMBL" id="AVOT02024608">
    <property type="protein sequence ID" value="MBW0515392.1"/>
    <property type="molecule type" value="Genomic_DNA"/>
</dbReference>
<feature type="compositionally biased region" description="Polar residues" evidence="4">
    <location>
        <begin position="102"/>
        <end position="118"/>
    </location>
</feature>
<comment type="caution">
    <text evidence="5">The sequence shown here is derived from an EMBL/GenBank/DDBJ whole genome shotgun (WGS) entry which is preliminary data.</text>
</comment>
<comment type="subcellular location">
    <subcellularLocation>
        <location evidence="1">Nucleus</location>
    </subcellularLocation>
</comment>
<dbReference type="InterPro" id="IPR013633">
    <property type="entry name" value="NRDE-2"/>
</dbReference>
<dbReference type="PANTHER" id="PTHR13471:SF0">
    <property type="entry name" value="NUCLEAR EXOSOME REGULATOR NRDE2"/>
    <property type="match status" value="1"/>
</dbReference>
<organism evidence="5 6">
    <name type="scientific">Austropuccinia psidii MF-1</name>
    <dbReference type="NCBI Taxonomy" id="1389203"/>
    <lineage>
        <taxon>Eukaryota</taxon>
        <taxon>Fungi</taxon>
        <taxon>Dikarya</taxon>
        <taxon>Basidiomycota</taxon>
        <taxon>Pucciniomycotina</taxon>
        <taxon>Pucciniomycetes</taxon>
        <taxon>Pucciniales</taxon>
        <taxon>Sphaerophragmiaceae</taxon>
        <taxon>Austropuccinia</taxon>
    </lineage>
</organism>
<dbReference type="PANTHER" id="PTHR13471">
    <property type="entry name" value="TETRATRICOPEPTIDE-LIKE HELICAL"/>
    <property type="match status" value="1"/>
</dbReference>
<dbReference type="OrthoDB" id="297219at2759"/>
<evidence type="ECO:0000313" key="6">
    <source>
        <dbReference type="Proteomes" id="UP000765509"/>
    </source>
</evidence>